<evidence type="ECO:0000256" key="1">
    <source>
        <dbReference type="ARBA" id="ARBA00000971"/>
    </source>
</evidence>
<dbReference type="GO" id="GO:0005737">
    <property type="term" value="C:cytoplasm"/>
    <property type="evidence" value="ECO:0007669"/>
    <property type="project" value="TreeGrafter"/>
</dbReference>
<name>A0AAV8UML7_9RHOD</name>
<dbReference type="EMBL" id="JAMWBK010000006">
    <property type="protein sequence ID" value="KAJ8903799.1"/>
    <property type="molecule type" value="Genomic_DNA"/>
</dbReference>
<feature type="compositionally biased region" description="Basic and acidic residues" evidence="6">
    <location>
        <begin position="154"/>
        <end position="188"/>
    </location>
</feature>
<dbReference type="Gene3D" id="3.10.50.40">
    <property type="match status" value="1"/>
</dbReference>
<protein>
    <recommendedName>
        <fullName evidence="2 5">peptidylprolyl isomerase</fullName>
        <ecNumber evidence="2 5">5.2.1.8</ecNumber>
    </recommendedName>
</protein>
<keyword evidence="9" id="KW-1185">Reference proteome</keyword>
<dbReference type="EC" id="5.2.1.8" evidence="2 5"/>
<evidence type="ECO:0000313" key="9">
    <source>
        <dbReference type="Proteomes" id="UP001157974"/>
    </source>
</evidence>
<evidence type="ECO:0000256" key="2">
    <source>
        <dbReference type="ARBA" id="ARBA00013194"/>
    </source>
</evidence>
<evidence type="ECO:0000256" key="6">
    <source>
        <dbReference type="SAM" id="MobiDB-lite"/>
    </source>
</evidence>
<sequence length="211" mass="23231">MAEIRDASEVRKALKEADDDEYVDASGDGGVKICRLRAPREETAAFGNVETPYVEVHYEGFLEENGDLFDSSRASGYPFVVLLGKGKVIAGWEVALQVLRLGEMAEVLIRSDYGYGQEENDDIPAGSTLKFIIEILDVRSTPKPVSVTPMTTDADAKRLDEIRKQREEAARRREEDKKAAEEAKKKAAEAAAARLANKGQKGGKGKNKKKK</sequence>
<feature type="compositionally biased region" description="Basic residues" evidence="6">
    <location>
        <begin position="201"/>
        <end position="211"/>
    </location>
</feature>
<dbReference type="PROSITE" id="PS50059">
    <property type="entry name" value="FKBP_PPIASE"/>
    <property type="match status" value="1"/>
</dbReference>
<keyword evidence="3 5" id="KW-0697">Rotamase</keyword>
<dbReference type="Pfam" id="PF00254">
    <property type="entry name" value="FKBP_C"/>
    <property type="match status" value="1"/>
</dbReference>
<dbReference type="InterPro" id="IPR046357">
    <property type="entry name" value="PPIase_dom_sf"/>
</dbReference>
<evidence type="ECO:0000259" key="7">
    <source>
        <dbReference type="PROSITE" id="PS50059"/>
    </source>
</evidence>
<reference evidence="8 9" key="1">
    <citation type="journal article" date="2023" name="Nat. Commun.">
        <title>Origin of minicircular mitochondrial genomes in red algae.</title>
        <authorList>
            <person name="Lee Y."/>
            <person name="Cho C.H."/>
            <person name="Lee Y.M."/>
            <person name="Park S.I."/>
            <person name="Yang J.H."/>
            <person name="West J.A."/>
            <person name="Bhattacharya D."/>
            <person name="Yoon H.S."/>
        </authorList>
    </citation>
    <scope>NUCLEOTIDE SEQUENCE [LARGE SCALE GENOMIC DNA]</scope>
    <source>
        <strain evidence="8 9">CCMP1338</strain>
        <tissue evidence="8">Whole cell</tissue>
    </source>
</reference>
<accession>A0AAV8UML7</accession>
<feature type="compositionally biased region" description="Low complexity" evidence="6">
    <location>
        <begin position="189"/>
        <end position="199"/>
    </location>
</feature>
<dbReference type="SUPFAM" id="SSF54534">
    <property type="entry name" value="FKBP-like"/>
    <property type="match status" value="1"/>
</dbReference>
<comment type="caution">
    <text evidence="8">The sequence shown here is derived from an EMBL/GenBank/DDBJ whole genome shotgun (WGS) entry which is preliminary data.</text>
</comment>
<dbReference type="InterPro" id="IPR001179">
    <property type="entry name" value="PPIase_FKBP_dom"/>
</dbReference>
<keyword evidence="4 5" id="KW-0413">Isomerase</keyword>
<dbReference type="PANTHER" id="PTHR10516">
    <property type="entry name" value="PEPTIDYL-PROLYL CIS-TRANS ISOMERASE"/>
    <property type="match status" value="1"/>
</dbReference>
<dbReference type="GO" id="GO:0003755">
    <property type="term" value="F:peptidyl-prolyl cis-trans isomerase activity"/>
    <property type="evidence" value="ECO:0007669"/>
    <property type="project" value="UniProtKB-KW"/>
</dbReference>
<evidence type="ECO:0000256" key="3">
    <source>
        <dbReference type="ARBA" id="ARBA00023110"/>
    </source>
</evidence>
<evidence type="ECO:0000256" key="5">
    <source>
        <dbReference type="PROSITE-ProRule" id="PRU00277"/>
    </source>
</evidence>
<feature type="domain" description="PPIase FKBP-type" evidence="7">
    <location>
        <begin position="51"/>
        <end position="139"/>
    </location>
</feature>
<comment type="catalytic activity">
    <reaction evidence="1 5">
        <text>[protein]-peptidylproline (omega=180) = [protein]-peptidylproline (omega=0)</text>
        <dbReference type="Rhea" id="RHEA:16237"/>
        <dbReference type="Rhea" id="RHEA-COMP:10747"/>
        <dbReference type="Rhea" id="RHEA-COMP:10748"/>
        <dbReference type="ChEBI" id="CHEBI:83833"/>
        <dbReference type="ChEBI" id="CHEBI:83834"/>
        <dbReference type="EC" id="5.2.1.8"/>
    </reaction>
</comment>
<dbReference type="InterPro" id="IPR050689">
    <property type="entry name" value="FKBP-type_PPIase"/>
</dbReference>
<gene>
    <name evidence="8" type="ORF">NDN08_000332</name>
</gene>
<organism evidence="8 9">
    <name type="scientific">Rhodosorus marinus</name>
    <dbReference type="NCBI Taxonomy" id="101924"/>
    <lineage>
        <taxon>Eukaryota</taxon>
        <taxon>Rhodophyta</taxon>
        <taxon>Stylonematophyceae</taxon>
        <taxon>Stylonematales</taxon>
        <taxon>Stylonemataceae</taxon>
        <taxon>Rhodosorus</taxon>
    </lineage>
</organism>
<dbReference type="AlphaFoldDB" id="A0AAV8UML7"/>
<dbReference type="PANTHER" id="PTHR10516:SF412">
    <property type="entry name" value="PEPTIDYL-PROLYL CIS-TRANS ISOMERASE FKBP20-1"/>
    <property type="match status" value="1"/>
</dbReference>
<feature type="region of interest" description="Disordered" evidence="6">
    <location>
        <begin position="143"/>
        <end position="211"/>
    </location>
</feature>
<proteinExistence type="predicted"/>
<dbReference type="Proteomes" id="UP001157974">
    <property type="component" value="Unassembled WGS sequence"/>
</dbReference>
<evidence type="ECO:0000256" key="4">
    <source>
        <dbReference type="ARBA" id="ARBA00023235"/>
    </source>
</evidence>
<evidence type="ECO:0000313" key="8">
    <source>
        <dbReference type="EMBL" id="KAJ8903799.1"/>
    </source>
</evidence>